<evidence type="ECO:0000313" key="10">
    <source>
        <dbReference type="Proteomes" id="UP001164706"/>
    </source>
</evidence>
<dbReference type="PANTHER" id="PTHR22981">
    <property type="entry name" value="3-HYDROXYISOBUTYRATE DEHYDROGENASE-RELATED"/>
    <property type="match status" value="1"/>
</dbReference>
<dbReference type="GO" id="GO:0050661">
    <property type="term" value="F:NADP binding"/>
    <property type="evidence" value="ECO:0007669"/>
    <property type="project" value="InterPro"/>
</dbReference>
<evidence type="ECO:0000256" key="4">
    <source>
        <dbReference type="ARBA" id="ARBA00023027"/>
    </source>
</evidence>
<dbReference type="FunFam" id="1.10.1040.10:FF:000006">
    <property type="entry name" value="3-hydroxyisobutyrate dehydrogenase"/>
    <property type="match status" value="1"/>
</dbReference>
<proteinExistence type="inferred from homology"/>
<dbReference type="Pfam" id="PF14833">
    <property type="entry name" value="NAD_binding_11"/>
    <property type="match status" value="1"/>
</dbReference>
<dbReference type="InterPro" id="IPR036291">
    <property type="entry name" value="NAD(P)-bd_dom_sf"/>
</dbReference>
<dbReference type="InterPro" id="IPR011548">
    <property type="entry name" value="HIBADH"/>
</dbReference>
<evidence type="ECO:0000256" key="6">
    <source>
        <dbReference type="RuleBase" id="RU910714"/>
    </source>
</evidence>
<dbReference type="GO" id="GO:0009083">
    <property type="term" value="P:branched-chain amino acid catabolic process"/>
    <property type="evidence" value="ECO:0007669"/>
    <property type="project" value="UniProtKB-KW"/>
</dbReference>
<dbReference type="SUPFAM" id="SSF51735">
    <property type="entry name" value="NAD(P)-binding Rossmann-fold domains"/>
    <property type="match status" value="1"/>
</dbReference>
<dbReference type="Gene3D" id="3.40.50.720">
    <property type="entry name" value="NAD(P)-binding Rossmann-like Domain"/>
    <property type="match status" value="1"/>
</dbReference>
<dbReference type="SUPFAM" id="SSF48179">
    <property type="entry name" value="6-phosphogluconate dehydrogenase C-terminal domain-like"/>
    <property type="match status" value="1"/>
</dbReference>
<dbReference type="AlphaFoldDB" id="A0A9E8S9E1"/>
<dbReference type="RefSeq" id="WP_267782702.1">
    <property type="nucleotide sequence ID" value="NZ_CP113089.1"/>
</dbReference>
<dbReference type="InterPro" id="IPR029154">
    <property type="entry name" value="HIBADH-like_NADP-bd"/>
</dbReference>
<dbReference type="InterPro" id="IPR015815">
    <property type="entry name" value="HIBADH-related"/>
</dbReference>
<feature type="domain" description="6-phosphogluconate dehydrogenase NADP-binding" evidence="7">
    <location>
        <begin position="20"/>
        <end position="177"/>
    </location>
</feature>
<dbReference type="Proteomes" id="UP001164706">
    <property type="component" value="Chromosome"/>
</dbReference>
<comment type="similarity">
    <text evidence="1 6">Belongs to the HIBADH-related family.</text>
</comment>
<evidence type="ECO:0000256" key="2">
    <source>
        <dbReference type="ARBA" id="ARBA00022456"/>
    </source>
</evidence>
<dbReference type="PANTHER" id="PTHR22981:SF7">
    <property type="entry name" value="3-HYDROXYISOBUTYRATE DEHYDROGENASE, MITOCHONDRIAL"/>
    <property type="match status" value="1"/>
</dbReference>
<accession>A0A9E8S9E1</accession>
<reference evidence="9" key="1">
    <citation type="submission" date="2022-11" db="EMBL/GenBank/DDBJ databases">
        <title>Description of Microcella daejonensis nov. sp, isolated from riverside soil.</title>
        <authorList>
            <person name="Molina K.M."/>
            <person name="Kim S.B."/>
        </authorList>
    </citation>
    <scope>NUCLEOTIDE SEQUENCE</scope>
    <source>
        <strain evidence="9">MMS21-STM12</strain>
    </source>
</reference>
<evidence type="ECO:0000256" key="3">
    <source>
        <dbReference type="ARBA" id="ARBA00023002"/>
    </source>
</evidence>
<dbReference type="Pfam" id="PF03446">
    <property type="entry name" value="NAD_binding_2"/>
    <property type="match status" value="1"/>
</dbReference>
<protein>
    <recommendedName>
        <fullName evidence="6">3-hydroxyisobutyrate dehydrogenase</fullName>
        <shortName evidence="6">HIBADH</shortName>
        <ecNumber evidence="6">1.1.1.31</ecNumber>
    </recommendedName>
</protein>
<dbReference type="GO" id="GO:0051287">
    <property type="term" value="F:NAD binding"/>
    <property type="evidence" value="ECO:0007669"/>
    <property type="project" value="InterPro"/>
</dbReference>
<dbReference type="PROSITE" id="PS00895">
    <property type="entry name" value="3_HYDROXYISOBUT_DH"/>
    <property type="match status" value="1"/>
</dbReference>
<keyword evidence="3 6" id="KW-0560">Oxidoreductase</keyword>
<dbReference type="GO" id="GO:0008442">
    <property type="term" value="F:3-hydroxyisobutyrate dehydrogenase activity"/>
    <property type="evidence" value="ECO:0007669"/>
    <property type="project" value="UniProtKB-EC"/>
</dbReference>
<dbReference type="InterPro" id="IPR008927">
    <property type="entry name" value="6-PGluconate_DH-like_C_sf"/>
</dbReference>
<dbReference type="PIRSF" id="PIRSF000103">
    <property type="entry name" value="HIBADH"/>
    <property type="match status" value="1"/>
</dbReference>
<dbReference type="InterPro" id="IPR013328">
    <property type="entry name" value="6PGD_dom2"/>
</dbReference>
<dbReference type="KEGG" id="mdb:OVN18_06080"/>
<dbReference type="NCBIfam" id="TIGR01692">
    <property type="entry name" value="HIBADH"/>
    <property type="match status" value="1"/>
</dbReference>
<keyword evidence="2 6" id="KW-0101">Branched-chain amino acid catabolism</keyword>
<dbReference type="EC" id="1.1.1.31" evidence="6"/>
<comment type="pathway">
    <text evidence="6">Amino-acid degradation; L-valine degradation.</text>
</comment>
<evidence type="ECO:0000313" key="9">
    <source>
        <dbReference type="EMBL" id="WAB82565.1"/>
    </source>
</evidence>
<name>A0A9E8S9E1_9MICO</name>
<feature type="domain" description="3-hydroxyisobutyrate dehydrogenase-like NAD-binding" evidence="8">
    <location>
        <begin position="180"/>
        <end position="304"/>
    </location>
</feature>
<evidence type="ECO:0000259" key="8">
    <source>
        <dbReference type="Pfam" id="PF14833"/>
    </source>
</evidence>
<sequence length="328" mass="31938">MTGPAASAGSAAAPLAFTGTVAVIGLGHMGGPMAANLAAAGVDVVGFDLVDSAVSVARAAGIRIAASGEAAVTQADVVITMLPAGRHVLAAYEGGLLAAARPGTLFIDCSTIAVDDARAAAALAVAAGHRALDAPVSGGVVGAEKGTLAFMVGGEAADVAQAMPLLEIMGGRIVHCGASGLGQAAKVCNNMILGVSMLAVSEAFVLGESLGLDHQALFDVAANASGQCWALTTNCPVPGPVPASPANRDYVPGFAGALMAKDLGLAVDAIESAGVHAEAGRLAAAVFARFAEGEGAHRDFSAIIDDIRMRGAGTSSAAAAQPSPAPPA</sequence>
<dbReference type="InterPro" id="IPR002204">
    <property type="entry name" value="3-OH-isobutyrate_DH-rel_CS"/>
</dbReference>
<organism evidence="9 10">
    <name type="scientific">Microcella daejeonensis</name>
    <dbReference type="NCBI Taxonomy" id="2994971"/>
    <lineage>
        <taxon>Bacteria</taxon>
        <taxon>Bacillati</taxon>
        <taxon>Actinomycetota</taxon>
        <taxon>Actinomycetes</taxon>
        <taxon>Micrococcales</taxon>
        <taxon>Microbacteriaceae</taxon>
        <taxon>Microcella</taxon>
    </lineage>
</organism>
<comment type="catalytic activity">
    <reaction evidence="6">
        <text>3-hydroxy-2-methylpropanoate + NAD(+) = 2-methyl-3-oxopropanoate + NADH + H(+)</text>
        <dbReference type="Rhea" id="RHEA:17681"/>
        <dbReference type="ChEBI" id="CHEBI:11805"/>
        <dbReference type="ChEBI" id="CHEBI:15378"/>
        <dbReference type="ChEBI" id="CHEBI:57540"/>
        <dbReference type="ChEBI" id="CHEBI:57700"/>
        <dbReference type="ChEBI" id="CHEBI:57945"/>
        <dbReference type="EC" id="1.1.1.31"/>
    </reaction>
</comment>
<gene>
    <name evidence="9" type="primary">mmsB</name>
    <name evidence="9" type="ORF">OVN18_06080</name>
</gene>
<evidence type="ECO:0000259" key="7">
    <source>
        <dbReference type="Pfam" id="PF03446"/>
    </source>
</evidence>
<keyword evidence="10" id="KW-1185">Reference proteome</keyword>
<dbReference type="Gene3D" id="1.10.1040.10">
    <property type="entry name" value="N-(1-d-carboxylethyl)-l-norvaline Dehydrogenase, domain 2"/>
    <property type="match status" value="1"/>
</dbReference>
<evidence type="ECO:0000256" key="5">
    <source>
        <dbReference type="PIRSR" id="PIRSR000103-1"/>
    </source>
</evidence>
<evidence type="ECO:0000256" key="1">
    <source>
        <dbReference type="ARBA" id="ARBA00009080"/>
    </source>
</evidence>
<dbReference type="EMBL" id="CP113089">
    <property type="protein sequence ID" value="WAB82565.1"/>
    <property type="molecule type" value="Genomic_DNA"/>
</dbReference>
<feature type="active site" evidence="5">
    <location>
        <position position="186"/>
    </location>
</feature>
<keyword evidence="4 6" id="KW-0520">NAD</keyword>
<dbReference type="InterPro" id="IPR006115">
    <property type="entry name" value="6PGDH_NADP-bd"/>
</dbReference>